<dbReference type="AlphaFoldDB" id="A0ABD3RP31"/>
<dbReference type="PANTHER" id="PTHR34123:SF4">
    <property type="entry name" value="PHOSPHORIBOSYLTRANSFERASE-LIKE PROTEIN, PUTATIVE (DUF2358)-RELATED"/>
    <property type="match status" value="1"/>
</dbReference>
<dbReference type="Pfam" id="PF10184">
    <property type="entry name" value="DUF2358"/>
    <property type="match status" value="1"/>
</dbReference>
<reference evidence="1 2" key="1">
    <citation type="submission" date="2024-12" db="EMBL/GenBank/DDBJ databases">
        <title>The unique morphological basis and parallel evolutionary history of personate flowers in Penstemon.</title>
        <authorList>
            <person name="Depatie T.H."/>
            <person name="Wessinger C.A."/>
        </authorList>
    </citation>
    <scope>NUCLEOTIDE SEQUENCE [LARGE SCALE GENOMIC DNA]</scope>
    <source>
        <strain evidence="1">WTNN_2</strain>
        <tissue evidence="1">Leaf</tissue>
    </source>
</reference>
<dbReference type="EMBL" id="JBJXBP010000008">
    <property type="protein sequence ID" value="KAL3814690.1"/>
    <property type="molecule type" value="Genomic_DNA"/>
</dbReference>
<dbReference type="Proteomes" id="UP001634393">
    <property type="component" value="Unassembled WGS sequence"/>
</dbReference>
<dbReference type="InterPro" id="IPR018790">
    <property type="entry name" value="DUF2358"/>
</dbReference>
<sequence>MAGLWSSCTRTRSLPLKMLPSSSRNTRIHGVNCCSAAPNGKSTPSPLILKIAVSGVTELLRLFSSAARDRAVLVDNESRDEVSVSNVDDVLTIIKSDYEKAYFVTGLFTSVIYAEDCIFEDPTIKFQGTELYARNLNLLVPFFDNPSIQLTKIEEGFDSEAVFAVASWKLRTYLKLPWKPLISIDGRTKYDLDEEFRVSDSHHLFIKLFIV</sequence>
<evidence type="ECO:0000313" key="1">
    <source>
        <dbReference type="EMBL" id="KAL3814690.1"/>
    </source>
</evidence>
<evidence type="ECO:0000313" key="2">
    <source>
        <dbReference type="Proteomes" id="UP001634393"/>
    </source>
</evidence>
<comment type="caution">
    <text evidence="1">The sequence shown here is derived from an EMBL/GenBank/DDBJ whole genome shotgun (WGS) entry which is preliminary data.</text>
</comment>
<gene>
    <name evidence="1" type="ORF">ACJIZ3_015958</name>
</gene>
<keyword evidence="2" id="KW-1185">Reference proteome</keyword>
<accession>A0ABD3RP31</accession>
<organism evidence="1 2">
    <name type="scientific">Penstemon smallii</name>
    <dbReference type="NCBI Taxonomy" id="265156"/>
    <lineage>
        <taxon>Eukaryota</taxon>
        <taxon>Viridiplantae</taxon>
        <taxon>Streptophyta</taxon>
        <taxon>Embryophyta</taxon>
        <taxon>Tracheophyta</taxon>
        <taxon>Spermatophyta</taxon>
        <taxon>Magnoliopsida</taxon>
        <taxon>eudicotyledons</taxon>
        <taxon>Gunneridae</taxon>
        <taxon>Pentapetalae</taxon>
        <taxon>asterids</taxon>
        <taxon>lamiids</taxon>
        <taxon>Lamiales</taxon>
        <taxon>Plantaginaceae</taxon>
        <taxon>Cheloneae</taxon>
        <taxon>Penstemon</taxon>
    </lineage>
</organism>
<proteinExistence type="predicted"/>
<protein>
    <submittedName>
        <fullName evidence="1">Uncharacterized protein</fullName>
    </submittedName>
</protein>
<dbReference type="PANTHER" id="PTHR34123">
    <property type="entry name" value="OS04G0578200 PROTEIN"/>
    <property type="match status" value="1"/>
</dbReference>
<name>A0ABD3RP31_9LAMI</name>